<reference evidence="3" key="1">
    <citation type="submission" date="2019-09" db="EMBL/GenBank/DDBJ databases">
        <title>Draft genome information of white flower Hibiscus syriacus.</title>
        <authorList>
            <person name="Kim Y.-M."/>
        </authorList>
    </citation>
    <scope>NUCLEOTIDE SEQUENCE [LARGE SCALE GENOMIC DNA]</scope>
    <source>
        <strain evidence="3">YM2019G1</strain>
    </source>
</reference>
<dbReference type="GO" id="GO:0043531">
    <property type="term" value="F:ADP binding"/>
    <property type="evidence" value="ECO:0007669"/>
    <property type="project" value="InterPro"/>
</dbReference>
<dbReference type="InterPro" id="IPR002182">
    <property type="entry name" value="NB-ARC"/>
</dbReference>
<sequence>MKLDDDMCIRVRKKILQELRRPYPHIPDYDVVVLADHINNLIPVLINEESDCRVVSIRGMGGLGKTTLAKRKYHNSRVIHRFDRLAFAFVSQQCQKRKVWEDVLSDLKILDEADRKIKDEALAKKLYDFLMNNKCLVIIDDIWSTEAWDLLKPAFPVLRDTKSKFLLTSRHNKVVSHADRSSHLYELQCLKEKESWELFHKIAFPPTAKKENFVRIIDDSSFPSPTNRAVGRVVAHRPVPLGHFKSSPLRSMLFFSYPFDESNSFLSRMYEYFEESVHRLLRVLLNSEKSNYGGMV</sequence>
<keyword evidence="4" id="KW-1185">Reference proteome</keyword>
<dbReference type="Proteomes" id="UP000436088">
    <property type="component" value="Unassembled WGS sequence"/>
</dbReference>
<dbReference type="PANTHER" id="PTHR36766:SF30">
    <property type="entry name" value="TIR-NBS TYPE DISEASE RESISTANCE PROTEIN-RELATED"/>
    <property type="match status" value="1"/>
</dbReference>
<dbReference type="FunFam" id="3.40.50.300:FF:001091">
    <property type="entry name" value="Probable disease resistance protein At1g61300"/>
    <property type="match status" value="1"/>
</dbReference>
<evidence type="ECO:0000313" key="3">
    <source>
        <dbReference type="EMBL" id="KAE8706091.1"/>
    </source>
</evidence>
<dbReference type="InterPro" id="IPR027417">
    <property type="entry name" value="P-loop_NTPase"/>
</dbReference>
<dbReference type="Pfam" id="PF00931">
    <property type="entry name" value="NB-ARC"/>
    <property type="match status" value="1"/>
</dbReference>
<comment type="caution">
    <text evidence="3">The sequence shown here is derived from an EMBL/GenBank/DDBJ whole genome shotgun (WGS) entry which is preliminary data.</text>
</comment>
<dbReference type="SUPFAM" id="SSF52540">
    <property type="entry name" value="P-loop containing nucleoside triphosphate hydrolases"/>
    <property type="match status" value="1"/>
</dbReference>
<evidence type="ECO:0000256" key="1">
    <source>
        <dbReference type="ARBA" id="ARBA00022821"/>
    </source>
</evidence>
<dbReference type="GO" id="GO:0006952">
    <property type="term" value="P:defense response"/>
    <property type="evidence" value="ECO:0007669"/>
    <property type="project" value="UniProtKB-KW"/>
</dbReference>
<dbReference type="PANTHER" id="PTHR36766">
    <property type="entry name" value="PLANT BROAD-SPECTRUM MILDEW RESISTANCE PROTEIN RPW8"/>
    <property type="match status" value="1"/>
</dbReference>
<feature type="domain" description="NB-ARC" evidence="2">
    <location>
        <begin position="36"/>
        <end position="207"/>
    </location>
</feature>
<accession>A0A6A3ANB3</accession>
<name>A0A6A3ANB3_HIBSY</name>
<evidence type="ECO:0000259" key="2">
    <source>
        <dbReference type="Pfam" id="PF00931"/>
    </source>
</evidence>
<organism evidence="3 4">
    <name type="scientific">Hibiscus syriacus</name>
    <name type="common">Rose of Sharon</name>
    <dbReference type="NCBI Taxonomy" id="106335"/>
    <lineage>
        <taxon>Eukaryota</taxon>
        <taxon>Viridiplantae</taxon>
        <taxon>Streptophyta</taxon>
        <taxon>Embryophyta</taxon>
        <taxon>Tracheophyta</taxon>
        <taxon>Spermatophyta</taxon>
        <taxon>Magnoliopsida</taxon>
        <taxon>eudicotyledons</taxon>
        <taxon>Gunneridae</taxon>
        <taxon>Pentapetalae</taxon>
        <taxon>rosids</taxon>
        <taxon>malvids</taxon>
        <taxon>Malvales</taxon>
        <taxon>Malvaceae</taxon>
        <taxon>Malvoideae</taxon>
        <taxon>Hibiscus</taxon>
    </lineage>
</organism>
<evidence type="ECO:0000313" key="4">
    <source>
        <dbReference type="Proteomes" id="UP000436088"/>
    </source>
</evidence>
<protein>
    <submittedName>
        <fullName evidence="3">CC-NBS-LRR class disease resistance protein</fullName>
    </submittedName>
</protein>
<gene>
    <name evidence="3" type="ORF">F3Y22_tig00110406pilonHSYRG00012</name>
</gene>
<dbReference type="AlphaFoldDB" id="A0A6A3ANB3"/>
<dbReference type="PRINTS" id="PR00364">
    <property type="entry name" value="DISEASERSIST"/>
</dbReference>
<dbReference type="EMBL" id="VEPZ02000973">
    <property type="protein sequence ID" value="KAE8706091.1"/>
    <property type="molecule type" value="Genomic_DNA"/>
</dbReference>
<proteinExistence type="predicted"/>
<dbReference type="Gene3D" id="3.40.50.300">
    <property type="entry name" value="P-loop containing nucleotide triphosphate hydrolases"/>
    <property type="match status" value="1"/>
</dbReference>
<keyword evidence="1" id="KW-0611">Plant defense</keyword>